<evidence type="ECO:0000313" key="2">
    <source>
        <dbReference type="EMBL" id="GID12914.1"/>
    </source>
</evidence>
<accession>A0A8J3NES3</accession>
<dbReference type="Gene3D" id="3.30.9.40">
    <property type="match status" value="1"/>
</dbReference>
<dbReference type="Proteomes" id="UP000612808">
    <property type="component" value="Unassembled WGS sequence"/>
</dbReference>
<gene>
    <name evidence="2" type="ORF">Aru02nite_38030</name>
</gene>
<dbReference type="GO" id="GO:0016874">
    <property type="term" value="F:ligase activity"/>
    <property type="evidence" value="ECO:0007669"/>
    <property type="project" value="UniProtKB-KW"/>
</dbReference>
<dbReference type="SUPFAM" id="SSF51905">
    <property type="entry name" value="FAD/NAD(P)-binding domain"/>
    <property type="match status" value="1"/>
</dbReference>
<evidence type="ECO:0000313" key="3">
    <source>
        <dbReference type="Proteomes" id="UP000612808"/>
    </source>
</evidence>
<dbReference type="RefSeq" id="WP_203659405.1">
    <property type="nucleotide sequence ID" value="NZ_BAAAZM010000008.1"/>
</dbReference>
<dbReference type="PRINTS" id="PR00420">
    <property type="entry name" value="RNGMNOXGNASE"/>
</dbReference>
<dbReference type="InterPro" id="IPR036188">
    <property type="entry name" value="FAD/NAD-bd_sf"/>
</dbReference>
<evidence type="ECO:0000259" key="1">
    <source>
        <dbReference type="Pfam" id="PF17885"/>
    </source>
</evidence>
<keyword evidence="3" id="KW-1185">Reference proteome</keyword>
<proteinExistence type="predicted"/>
<dbReference type="EMBL" id="BOMB01000021">
    <property type="protein sequence ID" value="GID12914.1"/>
    <property type="molecule type" value="Genomic_DNA"/>
</dbReference>
<sequence>MRRILIVGAGQCGLQLGLGLLAAGYEVTIMSARTPEEIRAGWPTSTQAMFEQALNTERAQGLNLWDDPAPKINGMHIAVAMPPGTMAMSIIAHLNSPGQSTDQRVKFPAWLELFEERGGTVIYQGVTTGDLDGLTALLRYDLTIVAAGKGELTALFDRDVDRSPFTVPQRGLSVAYVHGLAPNPSYPERSGAFNGIPGLGEMFAIPGYTLSGECDILFFEAVPGSPADIWQKRLPPDEHLSLMVKQAREYAPWLGERCDNVELTDGKATLSGRYTPVVRRPVAQLPSGGLVLGAGDVVISNDPVTGQGANGAAKMAAAYLAAIVAHGDKPFDREWMERTFADFWETSGQWATMWTNGMLGEMPEHAARILMKATTHTPTADRFVNGFSDPSDFQHFFFTPEAADAYLASIEE</sequence>
<reference evidence="2" key="1">
    <citation type="submission" date="2021-01" db="EMBL/GenBank/DDBJ databases">
        <title>Whole genome shotgun sequence of Actinocatenispora rupis NBRC 107355.</title>
        <authorList>
            <person name="Komaki H."/>
            <person name="Tamura T."/>
        </authorList>
    </citation>
    <scope>NUCLEOTIDE SEQUENCE</scope>
    <source>
        <strain evidence="2">NBRC 107355</strain>
    </source>
</reference>
<dbReference type="AlphaFoldDB" id="A0A8J3NES3"/>
<dbReference type="InterPro" id="IPR041654">
    <property type="entry name" value="StyA_sbd"/>
</dbReference>
<dbReference type="Pfam" id="PF17885">
    <property type="entry name" value="Smoa_sbd"/>
    <property type="match status" value="1"/>
</dbReference>
<keyword evidence="2" id="KW-0436">Ligase</keyword>
<organism evidence="2 3">
    <name type="scientific">Actinocatenispora rupis</name>
    <dbReference type="NCBI Taxonomy" id="519421"/>
    <lineage>
        <taxon>Bacteria</taxon>
        <taxon>Bacillati</taxon>
        <taxon>Actinomycetota</taxon>
        <taxon>Actinomycetes</taxon>
        <taxon>Micromonosporales</taxon>
        <taxon>Micromonosporaceae</taxon>
        <taxon>Actinocatenispora</taxon>
    </lineage>
</organism>
<dbReference type="Gene3D" id="3.50.50.60">
    <property type="entry name" value="FAD/NAD(P)-binding domain"/>
    <property type="match status" value="2"/>
</dbReference>
<name>A0A8J3NES3_9ACTN</name>
<comment type="caution">
    <text evidence="2">The sequence shown here is derived from an EMBL/GenBank/DDBJ whole genome shotgun (WGS) entry which is preliminary data.</text>
</comment>
<feature type="domain" description="Styrene monooxygenase StyA putative substrate binding" evidence="1">
    <location>
        <begin position="148"/>
        <end position="257"/>
    </location>
</feature>
<protein>
    <submittedName>
        <fullName evidence="2">Alanine-phosphoribitol ligase</fullName>
    </submittedName>
</protein>